<dbReference type="HOGENOM" id="CLU_136653_0_0_9"/>
<dbReference type="eggNOG" id="ENOG5033MDN">
    <property type="taxonomic scope" value="Bacteria"/>
</dbReference>
<dbReference type="PATRIC" id="fig|1235802.3.peg.1290"/>
<dbReference type="OrthoDB" id="2059500at2"/>
<dbReference type="STRING" id="1235802.C823_01204"/>
<evidence type="ECO:0000313" key="2">
    <source>
        <dbReference type="Proteomes" id="UP000012589"/>
    </source>
</evidence>
<evidence type="ECO:0008006" key="3">
    <source>
        <dbReference type="Google" id="ProtNLM"/>
    </source>
</evidence>
<keyword evidence="2" id="KW-1185">Reference proteome</keyword>
<comment type="caution">
    <text evidence="1">The sequence shown here is derived from an EMBL/GenBank/DDBJ whole genome shotgun (WGS) entry which is preliminary data.</text>
</comment>
<reference evidence="1 2" key="1">
    <citation type="journal article" date="2014" name="Genome Announc.">
        <title>Draft genome sequences of the altered schaedler flora, a defined bacterial community from gnotobiotic mice.</title>
        <authorList>
            <person name="Wannemuehler M.J."/>
            <person name="Overstreet A.M."/>
            <person name="Ward D.V."/>
            <person name="Phillips G.J."/>
        </authorList>
    </citation>
    <scope>NUCLEOTIDE SEQUENCE [LARGE SCALE GENOMIC DNA]</scope>
    <source>
        <strain evidence="1 2">ASF492</strain>
    </source>
</reference>
<protein>
    <recommendedName>
        <fullName evidence="3">C-methyltransferase domain-containing protein</fullName>
    </recommendedName>
</protein>
<name>N2B5Y2_9FIRM</name>
<accession>N2B5Y2</accession>
<organism evidence="1 2">
    <name type="scientific">Eubacterium plexicaudatum ASF492</name>
    <dbReference type="NCBI Taxonomy" id="1235802"/>
    <lineage>
        <taxon>Bacteria</taxon>
        <taxon>Bacillati</taxon>
        <taxon>Bacillota</taxon>
        <taxon>Clostridia</taxon>
        <taxon>Eubacteriales</taxon>
        <taxon>Eubacteriaceae</taxon>
        <taxon>Eubacterium</taxon>
    </lineage>
</organism>
<dbReference type="AlphaFoldDB" id="N2B5Y2"/>
<gene>
    <name evidence="1" type="ORF">C823_01204</name>
</gene>
<dbReference type="Proteomes" id="UP000012589">
    <property type="component" value="Unassembled WGS sequence"/>
</dbReference>
<sequence length="158" mass="17584">MNKPVISVLSLLTGSAIGAGVVKKTLLKNKQQVQSLADKHLALFLMMNQWVKVKQEGKNLTSYFEEHGYKKIAIYGMSYAGETFFDELRDTSVEIVYGIDKKTSALNVELEVVSVDSELEEVDAVVVTAITYFDDIEKALSAKLNCPILSLEDILYEV</sequence>
<evidence type="ECO:0000313" key="1">
    <source>
        <dbReference type="EMBL" id="EMZ33923.1"/>
    </source>
</evidence>
<dbReference type="EMBL" id="AQFT01000038">
    <property type="protein sequence ID" value="EMZ33923.1"/>
    <property type="molecule type" value="Genomic_DNA"/>
</dbReference>
<proteinExistence type="predicted"/>